<accession>A0A2N3I1X2</accession>
<dbReference type="AlphaFoldDB" id="A0A2N3I1X2"/>
<comment type="function">
    <text evidence="1">May be involved in the biogenesis of curli organelles.</text>
</comment>
<dbReference type="InterPro" id="IPR018900">
    <property type="entry name" value="Curli_CsgE"/>
</dbReference>
<dbReference type="EMBL" id="MVDD01000003">
    <property type="protein sequence ID" value="PKQ64316.1"/>
    <property type="molecule type" value="Genomic_DNA"/>
</dbReference>
<sequence length="174" mass="20325">MKIKLNCFYKDLLLVFLFVFFVSLPEMKGQETESMNDSIRTLKILQQTLDDIVEENTAYENVGSEMEVDGLVMDETMTKVGRDFYDMFYSVWNAPQKAKNYTITIKEMVLPGLATQIIVLVNDNEVFKQRVQPRYEVLEQMSQYANQMAVQYLNNYEKMNAQLEDEDQQGTGMF</sequence>
<gene>
    <name evidence="4" type="ORF">BZG02_05730</name>
</gene>
<proteinExistence type="predicted"/>
<dbReference type="RefSeq" id="WP_101260458.1">
    <property type="nucleotide sequence ID" value="NZ_MVDD01000003.1"/>
</dbReference>
<evidence type="ECO:0000256" key="2">
    <source>
        <dbReference type="ARBA" id="ARBA00014024"/>
    </source>
</evidence>
<keyword evidence="3" id="KW-0732">Signal</keyword>
<dbReference type="OrthoDB" id="1524955at2"/>
<dbReference type="Proteomes" id="UP000233535">
    <property type="component" value="Unassembled WGS sequence"/>
</dbReference>
<evidence type="ECO:0000313" key="4">
    <source>
        <dbReference type="EMBL" id="PKQ64316.1"/>
    </source>
</evidence>
<evidence type="ECO:0000256" key="3">
    <source>
        <dbReference type="ARBA" id="ARBA00022729"/>
    </source>
</evidence>
<reference evidence="4 5" key="1">
    <citation type="journal article" date="2017" name="Front. Microbiol.">
        <title>Labilibaculum manganireducens gen. nov., sp. nov. and Labilibaculum filiforme sp. nov., Novel Bacteroidetes Isolated from Subsurface Sediments of the Baltic Sea.</title>
        <authorList>
            <person name="Vandieken V."/>
            <person name="Marshall I.P."/>
            <person name="Niemann H."/>
            <person name="Engelen B."/>
            <person name="Cypionka H."/>
        </authorList>
    </citation>
    <scope>NUCLEOTIDE SEQUENCE [LARGE SCALE GENOMIC DNA]</scope>
    <source>
        <strain evidence="4 5">59.16B</strain>
    </source>
</reference>
<name>A0A2N3I1X2_9BACT</name>
<organism evidence="4 5">
    <name type="scientific">Labilibaculum filiforme</name>
    <dbReference type="NCBI Taxonomy" id="1940526"/>
    <lineage>
        <taxon>Bacteria</taxon>
        <taxon>Pseudomonadati</taxon>
        <taxon>Bacteroidota</taxon>
        <taxon>Bacteroidia</taxon>
        <taxon>Marinilabiliales</taxon>
        <taxon>Marinifilaceae</taxon>
        <taxon>Labilibaculum</taxon>
    </lineage>
</organism>
<evidence type="ECO:0000256" key="1">
    <source>
        <dbReference type="ARBA" id="ARBA00003989"/>
    </source>
</evidence>
<keyword evidence="5" id="KW-1185">Reference proteome</keyword>
<protein>
    <recommendedName>
        <fullName evidence="2">Curli production assembly/transport component CsgE</fullName>
    </recommendedName>
</protein>
<comment type="caution">
    <text evidence="4">The sequence shown here is derived from an EMBL/GenBank/DDBJ whole genome shotgun (WGS) entry which is preliminary data.</text>
</comment>
<dbReference type="Pfam" id="PF10627">
    <property type="entry name" value="CsgE"/>
    <property type="match status" value="1"/>
</dbReference>
<evidence type="ECO:0000313" key="5">
    <source>
        <dbReference type="Proteomes" id="UP000233535"/>
    </source>
</evidence>